<gene>
    <name evidence="3" type="ORF">EYC80_000746</name>
</gene>
<dbReference type="AlphaFoldDB" id="A0A5N6K731"/>
<proteinExistence type="predicted"/>
<dbReference type="PANTHER" id="PTHR47843">
    <property type="entry name" value="BTB DOMAIN-CONTAINING PROTEIN-RELATED"/>
    <property type="match status" value="1"/>
</dbReference>
<dbReference type="OrthoDB" id="6359816at2759"/>
<dbReference type="InterPro" id="IPR011333">
    <property type="entry name" value="SKP1/BTB/POZ_sf"/>
</dbReference>
<sequence length="345" mass="39849">MPPKRTRPNALPAGPVTEDSKRICSAMNRDPSTPEVQSPSDSELSEIVWTDSVTWYEGSETEDEQPSTVVSVEADSHAHMKSKFVAKKENSSEEGTKEPSLKIDVVKTWNVSFANSLGTRMCRFYIGKEDILFLVHKKVLCRKVPYFRPLLRQSHDVLHLEDDSPECFDLLLEWVYNDTLRPLVSRKQDETRQNYTTSWDPLALYAYARKLDLETLMNHTLDLIRHVDNAQKSFHGIQAIQKVFHPDAMLQVPSPLQVYVVQLAVHMMRIKEQGKYYTIETADFVTLLQLRGFAEQFVNANRWRDVRDPRAPFVHNKCSYHAHHDDKACEAQKYILNCDVERLEA</sequence>
<dbReference type="InterPro" id="IPR000210">
    <property type="entry name" value="BTB/POZ_dom"/>
</dbReference>
<feature type="region of interest" description="Disordered" evidence="1">
    <location>
        <begin position="1"/>
        <end position="44"/>
    </location>
</feature>
<dbReference type="PROSITE" id="PS50097">
    <property type="entry name" value="BTB"/>
    <property type="match status" value="1"/>
</dbReference>
<dbReference type="SUPFAM" id="SSF54695">
    <property type="entry name" value="POZ domain"/>
    <property type="match status" value="1"/>
</dbReference>
<dbReference type="Gene3D" id="3.30.710.10">
    <property type="entry name" value="Potassium Channel Kv1.1, Chain A"/>
    <property type="match status" value="1"/>
</dbReference>
<protein>
    <recommendedName>
        <fullName evidence="2">BTB domain-containing protein</fullName>
    </recommendedName>
</protein>
<name>A0A5N6K731_MONLA</name>
<feature type="compositionally biased region" description="Polar residues" evidence="1">
    <location>
        <begin position="30"/>
        <end position="42"/>
    </location>
</feature>
<evidence type="ECO:0000313" key="3">
    <source>
        <dbReference type="EMBL" id="KAB8298567.1"/>
    </source>
</evidence>
<dbReference type="Pfam" id="PF00651">
    <property type="entry name" value="BTB"/>
    <property type="match status" value="1"/>
</dbReference>
<accession>A0A5N6K731</accession>
<keyword evidence="4" id="KW-1185">Reference proteome</keyword>
<evidence type="ECO:0000259" key="2">
    <source>
        <dbReference type="PROSITE" id="PS50097"/>
    </source>
</evidence>
<organism evidence="3 4">
    <name type="scientific">Monilinia laxa</name>
    <name type="common">Brown rot fungus</name>
    <name type="synonym">Sclerotinia laxa</name>
    <dbReference type="NCBI Taxonomy" id="61186"/>
    <lineage>
        <taxon>Eukaryota</taxon>
        <taxon>Fungi</taxon>
        <taxon>Dikarya</taxon>
        <taxon>Ascomycota</taxon>
        <taxon>Pezizomycotina</taxon>
        <taxon>Leotiomycetes</taxon>
        <taxon>Helotiales</taxon>
        <taxon>Sclerotiniaceae</taxon>
        <taxon>Monilinia</taxon>
    </lineage>
</organism>
<comment type="caution">
    <text evidence="3">The sequence shown here is derived from an EMBL/GenBank/DDBJ whole genome shotgun (WGS) entry which is preliminary data.</text>
</comment>
<dbReference type="EMBL" id="VIGI01000006">
    <property type="protein sequence ID" value="KAB8298567.1"/>
    <property type="molecule type" value="Genomic_DNA"/>
</dbReference>
<dbReference type="CDD" id="cd18186">
    <property type="entry name" value="BTB_POZ_ZBTB_KLHL-like"/>
    <property type="match status" value="1"/>
</dbReference>
<evidence type="ECO:0000256" key="1">
    <source>
        <dbReference type="SAM" id="MobiDB-lite"/>
    </source>
</evidence>
<dbReference type="PANTHER" id="PTHR47843:SF7">
    <property type="entry name" value="BTB DOMAIN-CONTAINING PROTEIN"/>
    <property type="match status" value="1"/>
</dbReference>
<evidence type="ECO:0000313" key="4">
    <source>
        <dbReference type="Proteomes" id="UP000326757"/>
    </source>
</evidence>
<reference evidence="3 4" key="1">
    <citation type="submission" date="2019-06" db="EMBL/GenBank/DDBJ databases">
        <title>Genome Sequence of the Brown Rot Fungal Pathogen Monilinia laxa.</title>
        <authorList>
            <person name="De Miccolis Angelini R.M."/>
            <person name="Landi L."/>
            <person name="Abate D."/>
            <person name="Pollastro S."/>
            <person name="Romanazzi G."/>
            <person name="Faretra F."/>
        </authorList>
    </citation>
    <scope>NUCLEOTIDE SEQUENCE [LARGE SCALE GENOMIC DNA]</scope>
    <source>
        <strain evidence="3 4">Mlax316</strain>
    </source>
</reference>
<feature type="domain" description="BTB" evidence="2">
    <location>
        <begin position="122"/>
        <end position="180"/>
    </location>
</feature>
<dbReference type="Proteomes" id="UP000326757">
    <property type="component" value="Unassembled WGS sequence"/>
</dbReference>